<reference evidence="5" key="1">
    <citation type="submission" date="2016-10" db="EMBL/GenBank/DDBJ databases">
        <title>High microdiversification within the ubiquitous acI lineage of Actinobacteria.</title>
        <authorList>
            <person name="Neuenschwander S.M."/>
            <person name="Salcher M."/>
            <person name="Ghai R."/>
            <person name="Pernthaler J."/>
        </authorList>
    </citation>
    <scope>NUCLEOTIDE SEQUENCE [LARGE SCALE GENOMIC DNA]</scope>
</reference>
<keyword evidence="5" id="KW-1185">Reference proteome</keyword>
<dbReference type="AlphaFoldDB" id="A0A249JXQ9"/>
<dbReference type="PIRSF" id="PIRSF036894">
    <property type="entry name" value="PMI_Firm_short"/>
    <property type="match status" value="1"/>
</dbReference>
<comment type="cofactor">
    <cofactor evidence="3">
        <name>Zn(2+)</name>
        <dbReference type="ChEBI" id="CHEBI:29105"/>
    </cofactor>
    <text evidence="3">Binds 1 zinc ion per subunit.</text>
</comment>
<dbReference type="GO" id="GO:0046872">
    <property type="term" value="F:metal ion binding"/>
    <property type="evidence" value="ECO:0007669"/>
    <property type="project" value="UniProtKB-KW"/>
</dbReference>
<dbReference type="RefSeq" id="WP_095680605.1">
    <property type="nucleotide sequence ID" value="NZ_CP016768.2"/>
</dbReference>
<accession>A0A249JXQ9</accession>
<name>A0A249JXQ9_9ACTN</name>
<dbReference type="InterPro" id="IPR011051">
    <property type="entry name" value="RmlC_Cupin_sf"/>
</dbReference>
<proteinExistence type="predicted"/>
<evidence type="ECO:0000256" key="1">
    <source>
        <dbReference type="ARBA" id="ARBA00022723"/>
    </source>
</evidence>
<evidence type="ECO:0000313" key="4">
    <source>
        <dbReference type="EMBL" id="ASY09299.1"/>
    </source>
</evidence>
<sequence>MSNYIAKASKLPSNQFDHFYKGGNRIGKLRNGPGGPMRPEEWIASTTTRFGETVNGLSKLENGQLLRDVIASDPNNWLGEKHIAKFGASTEILVKLLDPDQRLPVHYHPNVSFAKENLHMNHGKTEAWIILDAPVGAKVGIGFKEKMNKADVAAMVANHDSAGLLKSLVFKEVKAGDAIFVPAGVVHAIESGIFVLELQEPTDLSILLEWDGFAVDGDKDGHLNLGFDTALDALRLTPLSMDELKVIITKFDIGGQRSGAIFNSVANPFFRADYLTADHAKIESGFGIFLALSGEGSMIFDNDQPLEIKQGDAVVIPYSAGGFTLSDCSGVLSRPPAV</sequence>
<dbReference type="SUPFAM" id="SSF51182">
    <property type="entry name" value="RmlC-like cupins"/>
    <property type="match status" value="1"/>
</dbReference>
<gene>
    <name evidence="4" type="ORF">B1s21122_02920</name>
</gene>
<dbReference type="Gene3D" id="2.60.120.10">
    <property type="entry name" value="Jelly Rolls"/>
    <property type="match status" value="1"/>
</dbReference>
<protein>
    <submittedName>
        <fullName evidence="4">Mannose-6-phosphate isomerase</fullName>
    </submittedName>
</protein>
<dbReference type="PANTHER" id="PTHR42742:SF3">
    <property type="entry name" value="FRUCTOKINASE"/>
    <property type="match status" value="1"/>
</dbReference>
<keyword evidence="1 3" id="KW-0479">Metal-binding</keyword>
<keyword evidence="4" id="KW-0413">Isomerase</keyword>
<keyword evidence="2 3" id="KW-0862">Zinc</keyword>
<feature type="binding site" evidence="3">
    <location>
        <position position="187"/>
    </location>
    <ligand>
        <name>Zn(2+)</name>
        <dbReference type="ChEBI" id="CHEBI:29105"/>
    </ligand>
</feature>
<dbReference type="EMBL" id="CP016768">
    <property type="protein sequence ID" value="ASY09299.1"/>
    <property type="molecule type" value="Genomic_DNA"/>
</dbReference>
<dbReference type="Proteomes" id="UP000217153">
    <property type="component" value="Chromosome"/>
</dbReference>
<evidence type="ECO:0000256" key="3">
    <source>
        <dbReference type="PIRSR" id="PIRSR036894-1"/>
    </source>
</evidence>
<evidence type="ECO:0000256" key="2">
    <source>
        <dbReference type="ARBA" id="ARBA00022833"/>
    </source>
</evidence>
<dbReference type="InterPro" id="IPR051804">
    <property type="entry name" value="Carb_Metab_Reg_Kinase/Isom"/>
</dbReference>
<dbReference type="GO" id="GO:0005975">
    <property type="term" value="P:carbohydrate metabolic process"/>
    <property type="evidence" value="ECO:0007669"/>
    <property type="project" value="InterPro"/>
</dbReference>
<dbReference type="OrthoDB" id="9808275at2"/>
<dbReference type="KEGG" id="abam:B1s21122_02920"/>
<feature type="binding site" evidence="3">
    <location>
        <position position="126"/>
    </location>
    <ligand>
        <name>Zn(2+)</name>
        <dbReference type="ChEBI" id="CHEBI:29105"/>
    </ligand>
</feature>
<dbReference type="InterPro" id="IPR014710">
    <property type="entry name" value="RmlC-like_jellyroll"/>
</dbReference>
<evidence type="ECO:0000313" key="5">
    <source>
        <dbReference type="Proteomes" id="UP000217153"/>
    </source>
</evidence>
<dbReference type="InterPro" id="IPR014628">
    <property type="entry name" value="Man6P_isomerase_Firm_short"/>
</dbReference>
<feature type="binding site" evidence="3">
    <location>
        <position position="108"/>
    </location>
    <ligand>
        <name>Zn(2+)</name>
        <dbReference type="ChEBI" id="CHEBI:29105"/>
    </ligand>
</feature>
<dbReference type="GO" id="GO:0004476">
    <property type="term" value="F:mannose-6-phosphate isomerase activity"/>
    <property type="evidence" value="ECO:0007669"/>
    <property type="project" value="InterPro"/>
</dbReference>
<dbReference type="PANTHER" id="PTHR42742">
    <property type="entry name" value="TRANSCRIPTIONAL REPRESSOR MPRA"/>
    <property type="match status" value="1"/>
</dbReference>
<organism evidence="4 5">
    <name type="scientific">Candidatus Nanopelagicus limnae</name>
    <dbReference type="NCBI Taxonomy" id="1884634"/>
    <lineage>
        <taxon>Bacteria</taxon>
        <taxon>Bacillati</taxon>
        <taxon>Actinomycetota</taxon>
        <taxon>Actinomycetes</taxon>
        <taxon>Candidatus Nanopelagicales</taxon>
        <taxon>Candidatus Nanopelagicaceae</taxon>
        <taxon>Candidatus Nanopelagicus</taxon>
    </lineage>
</organism>
<dbReference type="CDD" id="cd07010">
    <property type="entry name" value="cupin_PMI_type_I_N_bac"/>
    <property type="match status" value="1"/>
</dbReference>